<dbReference type="AlphaFoldDB" id="A0AAV2QDQ6"/>
<evidence type="ECO:0000313" key="3">
    <source>
        <dbReference type="Proteomes" id="UP001497623"/>
    </source>
</evidence>
<dbReference type="Proteomes" id="UP001497623">
    <property type="component" value="Unassembled WGS sequence"/>
</dbReference>
<keyword evidence="1" id="KW-0175">Coiled coil</keyword>
<evidence type="ECO:0000313" key="2">
    <source>
        <dbReference type="EMBL" id="CAL4082225.1"/>
    </source>
</evidence>
<accession>A0AAV2QDQ6</accession>
<dbReference type="Pfam" id="PF10504">
    <property type="entry name" value="DUF2452"/>
    <property type="match status" value="1"/>
</dbReference>
<gene>
    <name evidence="2" type="ORF">MNOR_LOCUS11750</name>
</gene>
<comment type="caution">
    <text evidence="2">The sequence shown here is derived from an EMBL/GenBank/DDBJ whole genome shotgun (WGS) entry which is preliminary data.</text>
</comment>
<keyword evidence="3" id="KW-1185">Reference proteome</keyword>
<evidence type="ECO:0000256" key="1">
    <source>
        <dbReference type="SAM" id="Coils"/>
    </source>
</evidence>
<organism evidence="2 3">
    <name type="scientific">Meganyctiphanes norvegica</name>
    <name type="common">Northern krill</name>
    <name type="synonym">Thysanopoda norvegica</name>
    <dbReference type="NCBI Taxonomy" id="48144"/>
    <lineage>
        <taxon>Eukaryota</taxon>
        <taxon>Metazoa</taxon>
        <taxon>Ecdysozoa</taxon>
        <taxon>Arthropoda</taxon>
        <taxon>Crustacea</taxon>
        <taxon>Multicrustacea</taxon>
        <taxon>Malacostraca</taxon>
        <taxon>Eumalacostraca</taxon>
        <taxon>Eucarida</taxon>
        <taxon>Euphausiacea</taxon>
        <taxon>Euphausiidae</taxon>
        <taxon>Meganyctiphanes</taxon>
    </lineage>
</organism>
<dbReference type="EMBL" id="CAXKWB010006242">
    <property type="protein sequence ID" value="CAL4082225.1"/>
    <property type="molecule type" value="Genomic_DNA"/>
</dbReference>
<dbReference type="PANTHER" id="PTHR14553">
    <property type="entry name" value="UNCHARACTERIZED PROTEIN C1ORF50"/>
    <property type="match status" value="1"/>
</dbReference>
<proteinExistence type="predicted"/>
<protein>
    <submittedName>
        <fullName evidence="2">Uncharacterized protein</fullName>
    </submittedName>
</protein>
<name>A0AAV2QDQ6_MEGNR</name>
<sequence>MALNTLQGATIPTVTLVETNNKPLGFELMNPHRVNKTATSTDLVELAQQIQTANQFTKANVGNKLQVIAEQVRFLQEQARKILEEANESNDLHHVACNFVKKPGTTYHQYIRESGQKFFSMISPDD</sequence>
<feature type="non-terminal residue" evidence="2">
    <location>
        <position position="126"/>
    </location>
</feature>
<dbReference type="PANTHER" id="PTHR14553:SF1">
    <property type="entry name" value="SIMILAR TO CHROMOSOME 1 OPEN READING FRAME 50"/>
    <property type="match status" value="1"/>
</dbReference>
<reference evidence="2 3" key="1">
    <citation type="submission" date="2024-05" db="EMBL/GenBank/DDBJ databases">
        <authorList>
            <person name="Wallberg A."/>
        </authorList>
    </citation>
    <scope>NUCLEOTIDE SEQUENCE [LARGE SCALE GENOMIC DNA]</scope>
</reference>
<feature type="coiled-coil region" evidence="1">
    <location>
        <begin position="65"/>
        <end position="92"/>
    </location>
</feature>
<dbReference type="InterPro" id="IPR019534">
    <property type="entry name" value="DUF2452"/>
</dbReference>